<evidence type="ECO:0000313" key="2">
    <source>
        <dbReference type="Proteomes" id="UP000682843"/>
    </source>
</evidence>
<proteinExistence type="predicted"/>
<gene>
    <name evidence="1" type="ORF">RPMA_19620</name>
</gene>
<keyword evidence="2" id="KW-1185">Reference proteome</keyword>
<dbReference type="Proteomes" id="UP000682843">
    <property type="component" value="Chromosome"/>
</dbReference>
<accession>A0ABX8AAR9</accession>
<evidence type="ECO:0008006" key="3">
    <source>
        <dbReference type="Google" id="ProtNLM"/>
    </source>
</evidence>
<evidence type="ECO:0000313" key="1">
    <source>
        <dbReference type="EMBL" id="QUS40797.1"/>
    </source>
</evidence>
<organism evidence="1 2">
    <name type="scientific">Tardiphaga alba</name>
    <dbReference type="NCBI Taxonomy" id="340268"/>
    <lineage>
        <taxon>Bacteria</taxon>
        <taxon>Pseudomonadati</taxon>
        <taxon>Pseudomonadota</taxon>
        <taxon>Alphaproteobacteria</taxon>
        <taxon>Hyphomicrobiales</taxon>
        <taxon>Nitrobacteraceae</taxon>
        <taxon>Tardiphaga</taxon>
    </lineage>
</organism>
<dbReference type="EMBL" id="CP036498">
    <property type="protein sequence ID" value="QUS40797.1"/>
    <property type="molecule type" value="Genomic_DNA"/>
</dbReference>
<name>A0ABX8AAR9_9BRAD</name>
<sequence>MLRIIVFVAVIGSYLLGAPARAEDELFASMRLRGGYDSNPLFSTGGGRGTGDIGSAFIGTEVGLIAAGKQDDITWNATAEANGTRYIAPGIDPALVAKLGLRGIMGDDSLRVISTTSFVDINTYNTHSTDLVQSVKVETIQDKIKWFVTGEVGVSRLNQTNVILQDFLPIPLQFMRGAIIPGVSVITSKGEVGVSVNLSMRRYAEELDLFGFRRDNERIQPFMFGRYESGDIALFAAVSQLYGIWHDIDFTNVNTTLFDASLTWRPKPFTLELAAIRRAGETTFPISPITIDTLMTAKGSWQVNDKWLLTAAAGYTSSVYLDSPYKATTITYGLGAVRDIGNGYKLGFDVTRITGTLLNDEKAQGYIVASSLSKSFVPTATKPKGDLIAKPSL</sequence>
<protein>
    <recommendedName>
        <fullName evidence="3">DUF5723 domain-containing protein</fullName>
    </recommendedName>
</protein>
<reference evidence="1 2" key="1">
    <citation type="submission" date="2019-02" db="EMBL/GenBank/DDBJ databases">
        <title>Emended description of the genus Rhodopseudomonas and description of Rhodopseudomonas albus sp. nov., a non-phototrophic, heavy-metal-tolerant bacterium isolated from garden soil.</title>
        <authorList>
            <person name="Bao Z."/>
            <person name="Cao W.W."/>
            <person name="Sato Y."/>
            <person name="Nishizawa T."/>
            <person name="Zhao J."/>
            <person name="Guo Y."/>
            <person name="Ohta H."/>
        </authorList>
    </citation>
    <scope>NUCLEOTIDE SEQUENCE [LARGE SCALE GENOMIC DNA]</scope>
    <source>
        <strain evidence="1 2">SK50-23</strain>
    </source>
</reference>
<dbReference type="RefSeq" id="WP_211909390.1">
    <property type="nucleotide sequence ID" value="NZ_CP036498.1"/>
</dbReference>